<dbReference type="EMBL" id="JAIWQS010000007">
    <property type="protein sequence ID" value="KAJ8760395.1"/>
    <property type="molecule type" value="Genomic_DNA"/>
</dbReference>
<evidence type="ECO:0000256" key="1">
    <source>
        <dbReference type="SAM" id="Phobius"/>
    </source>
</evidence>
<keyword evidence="1" id="KW-1133">Transmembrane helix</keyword>
<keyword evidence="1" id="KW-0472">Membrane</keyword>
<dbReference type="AlphaFoldDB" id="A0AAV8T2A4"/>
<organism evidence="2 3">
    <name type="scientific">Erythroxylum novogranatense</name>
    <dbReference type="NCBI Taxonomy" id="1862640"/>
    <lineage>
        <taxon>Eukaryota</taxon>
        <taxon>Viridiplantae</taxon>
        <taxon>Streptophyta</taxon>
        <taxon>Embryophyta</taxon>
        <taxon>Tracheophyta</taxon>
        <taxon>Spermatophyta</taxon>
        <taxon>Magnoliopsida</taxon>
        <taxon>eudicotyledons</taxon>
        <taxon>Gunneridae</taxon>
        <taxon>Pentapetalae</taxon>
        <taxon>rosids</taxon>
        <taxon>fabids</taxon>
        <taxon>Malpighiales</taxon>
        <taxon>Erythroxylaceae</taxon>
        <taxon>Erythroxylum</taxon>
    </lineage>
</organism>
<name>A0AAV8T2A4_9ROSI</name>
<keyword evidence="1" id="KW-0812">Transmembrane</keyword>
<comment type="caution">
    <text evidence="2">The sequence shown here is derived from an EMBL/GenBank/DDBJ whole genome shotgun (WGS) entry which is preliminary data.</text>
</comment>
<evidence type="ECO:0000313" key="2">
    <source>
        <dbReference type="EMBL" id="KAJ8760395.1"/>
    </source>
</evidence>
<dbReference type="Proteomes" id="UP001159364">
    <property type="component" value="Linkage Group LG07"/>
</dbReference>
<gene>
    <name evidence="2" type="ORF">K2173_015062</name>
</gene>
<feature type="transmembrane region" description="Helical" evidence="1">
    <location>
        <begin position="43"/>
        <end position="61"/>
    </location>
</feature>
<keyword evidence="3" id="KW-1185">Reference proteome</keyword>
<accession>A0AAV8T2A4</accession>
<evidence type="ECO:0000313" key="3">
    <source>
        <dbReference type="Proteomes" id="UP001159364"/>
    </source>
</evidence>
<protein>
    <submittedName>
        <fullName evidence="2">Uncharacterized protein</fullName>
    </submittedName>
</protein>
<feature type="transmembrane region" description="Helical" evidence="1">
    <location>
        <begin position="12"/>
        <end position="31"/>
    </location>
</feature>
<proteinExistence type="predicted"/>
<sequence length="68" mass="8228">MLRNTIRRFNVVNALRFLLLAALPWTIVYAFKFYPQENWKQKHYSFVLRILLATPFSYSWIMSQLGDE</sequence>
<reference evidence="2 3" key="1">
    <citation type="submission" date="2021-09" db="EMBL/GenBank/DDBJ databases">
        <title>Genomic insights and catalytic innovation underlie evolution of tropane alkaloids biosynthesis.</title>
        <authorList>
            <person name="Wang Y.-J."/>
            <person name="Tian T."/>
            <person name="Huang J.-P."/>
            <person name="Huang S.-X."/>
        </authorList>
    </citation>
    <scope>NUCLEOTIDE SEQUENCE [LARGE SCALE GENOMIC DNA]</scope>
    <source>
        <strain evidence="2">KIB-2018</strain>
        <tissue evidence="2">Leaf</tissue>
    </source>
</reference>